<protein>
    <submittedName>
        <fullName evidence="1">Uncharacterized protein</fullName>
    </submittedName>
</protein>
<dbReference type="RefSeq" id="WP_153834192.1">
    <property type="nucleotide sequence ID" value="NZ_JBHUMW010000002.1"/>
</dbReference>
<proteinExistence type="predicted"/>
<gene>
    <name evidence="1" type="ORF">GH885_03190</name>
</gene>
<evidence type="ECO:0000313" key="2">
    <source>
        <dbReference type="Proteomes" id="UP000435187"/>
    </source>
</evidence>
<dbReference type="AlphaFoldDB" id="A0A6N7QZL4"/>
<organism evidence="1 2">
    <name type="scientific">Gracilibacillus thailandensis</name>
    <dbReference type="NCBI Taxonomy" id="563735"/>
    <lineage>
        <taxon>Bacteria</taxon>
        <taxon>Bacillati</taxon>
        <taxon>Bacillota</taxon>
        <taxon>Bacilli</taxon>
        <taxon>Bacillales</taxon>
        <taxon>Bacillaceae</taxon>
        <taxon>Gracilibacillus</taxon>
    </lineage>
</organism>
<accession>A0A6N7QZL4</accession>
<dbReference type="EMBL" id="WJEE01000003">
    <property type="protein sequence ID" value="MRI65349.1"/>
    <property type="molecule type" value="Genomic_DNA"/>
</dbReference>
<evidence type="ECO:0000313" key="1">
    <source>
        <dbReference type="EMBL" id="MRI65349.1"/>
    </source>
</evidence>
<reference evidence="1 2" key="1">
    <citation type="submission" date="2019-10" db="EMBL/GenBank/DDBJ databases">
        <title>Gracilibacillus salitolerans sp. nov., a moderate halophile isolated from a saline soil in northwest China.</title>
        <authorList>
            <person name="Gan L."/>
        </authorList>
    </citation>
    <scope>NUCLEOTIDE SEQUENCE [LARGE SCALE GENOMIC DNA]</scope>
    <source>
        <strain evidence="1 2">TP2-8</strain>
    </source>
</reference>
<dbReference type="Proteomes" id="UP000435187">
    <property type="component" value="Unassembled WGS sequence"/>
</dbReference>
<name>A0A6N7QZL4_9BACI</name>
<sequence>MKCIAQLTERSSKGAGKTELINSQTLEPIFAKGGVIKLTTAGYKLTTEAGEVIRRGKETDVISVVEALEYVVEPLTVKDEIRGVELPYDEYETKYNHGKHFRSKQRKFYVNYEKDEAKGVTTLGIAEKAEGLTYAIHSIYEPQLLNRKERSQYVVDYIANLLHADEFASVQGVGIDKPSVKDWLDKEHVRVRGSISSQVSEEETAKLAKDAMQRKATVVEKLAEPIKYEKEKTE</sequence>
<comment type="caution">
    <text evidence="1">The sequence shown here is derived from an EMBL/GenBank/DDBJ whole genome shotgun (WGS) entry which is preliminary data.</text>
</comment>
<keyword evidence="2" id="KW-1185">Reference proteome</keyword>